<dbReference type="RefSeq" id="XP_033397414.1">
    <property type="nucleotide sequence ID" value="XM_033539033.1"/>
</dbReference>
<dbReference type="PANTHER" id="PTHR43808:SF8">
    <property type="entry name" value="PEPTIDASE M20 DIMERISATION DOMAIN-CONTAINING PROTEIN"/>
    <property type="match status" value="1"/>
</dbReference>
<dbReference type="InterPro" id="IPR011650">
    <property type="entry name" value="Peptidase_M20_dimer"/>
</dbReference>
<dbReference type="SUPFAM" id="SSF55031">
    <property type="entry name" value="Bacterial exopeptidase dimerisation domain"/>
    <property type="match status" value="1"/>
</dbReference>
<name>A0A6A6BBT8_9PEZI</name>
<dbReference type="InterPro" id="IPR050072">
    <property type="entry name" value="Peptidase_M20A"/>
</dbReference>
<evidence type="ECO:0000256" key="2">
    <source>
        <dbReference type="ARBA" id="ARBA00006247"/>
    </source>
</evidence>
<evidence type="ECO:0000256" key="6">
    <source>
        <dbReference type="SAM" id="SignalP"/>
    </source>
</evidence>
<dbReference type="OrthoDB" id="3064516at2759"/>
<feature type="domain" description="Peptidase M20 dimerisation" evidence="7">
    <location>
        <begin position="228"/>
        <end position="332"/>
    </location>
</feature>
<keyword evidence="3" id="KW-0479">Metal-binding</keyword>
<dbReference type="GeneID" id="54296529"/>
<keyword evidence="4" id="KW-0378">Hydrolase</keyword>
<organism evidence="8 9">
    <name type="scientific">Aplosporella prunicola CBS 121167</name>
    <dbReference type="NCBI Taxonomy" id="1176127"/>
    <lineage>
        <taxon>Eukaryota</taxon>
        <taxon>Fungi</taxon>
        <taxon>Dikarya</taxon>
        <taxon>Ascomycota</taxon>
        <taxon>Pezizomycotina</taxon>
        <taxon>Dothideomycetes</taxon>
        <taxon>Dothideomycetes incertae sedis</taxon>
        <taxon>Botryosphaeriales</taxon>
        <taxon>Aplosporellaceae</taxon>
        <taxon>Aplosporella</taxon>
    </lineage>
</organism>
<gene>
    <name evidence="8" type="ORF">K452DRAFT_271375</name>
</gene>
<proteinExistence type="inferred from homology"/>
<dbReference type="EMBL" id="ML995486">
    <property type="protein sequence ID" value="KAF2141702.1"/>
    <property type="molecule type" value="Genomic_DNA"/>
</dbReference>
<evidence type="ECO:0000256" key="4">
    <source>
        <dbReference type="ARBA" id="ARBA00022801"/>
    </source>
</evidence>
<comment type="cofactor">
    <cofactor evidence="1">
        <name>Zn(2+)</name>
        <dbReference type="ChEBI" id="CHEBI:29105"/>
    </cofactor>
</comment>
<dbReference type="GO" id="GO:0016787">
    <property type="term" value="F:hydrolase activity"/>
    <property type="evidence" value="ECO:0007669"/>
    <property type="project" value="UniProtKB-KW"/>
</dbReference>
<dbReference type="PROSITE" id="PS00758">
    <property type="entry name" value="ARGE_DAPE_CPG2_1"/>
    <property type="match status" value="1"/>
</dbReference>
<reference evidence="8" key="1">
    <citation type="journal article" date="2020" name="Stud. Mycol.">
        <title>101 Dothideomycetes genomes: a test case for predicting lifestyles and emergence of pathogens.</title>
        <authorList>
            <person name="Haridas S."/>
            <person name="Albert R."/>
            <person name="Binder M."/>
            <person name="Bloem J."/>
            <person name="Labutti K."/>
            <person name="Salamov A."/>
            <person name="Andreopoulos B."/>
            <person name="Baker S."/>
            <person name="Barry K."/>
            <person name="Bills G."/>
            <person name="Bluhm B."/>
            <person name="Cannon C."/>
            <person name="Castanera R."/>
            <person name="Culley D."/>
            <person name="Daum C."/>
            <person name="Ezra D."/>
            <person name="Gonzalez J."/>
            <person name="Henrissat B."/>
            <person name="Kuo A."/>
            <person name="Liang C."/>
            <person name="Lipzen A."/>
            <person name="Lutzoni F."/>
            <person name="Magnuson J."/>
            <person name="Mondo S."/>
            <person name="Nolan M."/>
            <person name="Ohm R."/>
            <person name="Pangilinan J."/>
            <person name="Park H.-J."/>
            <person name="Ramirez L."/>
            <person name="Alfaro M."/>
            <person name="Sun H."/>
            <person name="Tritt A."/>
            <person name="Yoshinaga Y."/>
            <person name="Zwiers L.-H."/>
            <person name="Turgeon B."/>
            <person name="Goodwin S."/>
            <person name="Spatafora J."/>
            <person name="Crous P."/>
            <person name="Grigoriev I."/>
        </authorList>
    </citation>
    <scope>NUCLEOTIDE SEQUENCE</scope>
    <source>
        <strain evidence="8">CBS 121167</strain>
    </source>
</reference>
<dbReference type="Gene3D" id="3.40.630.10">
    <property type="entry name" value="Zn peptidases"/>
    <property type="match status" value="1"/>
</dbReference>
<comment type="similarity">
    <text evidence="2">Belongs to the peptidase M20A family.</text>
</comment>
<keyword evidence="6" id="KW-0732">Signal</keyword>
<feature type="signal peptide" evidence="6">
    <location>
        <begin position="1"/>
        <end position="20"/>
    </location>
</feature>
<evidence type="ECO:0000313" key="8">
    <source>
        <dbReference type="EMBL" id="KAF2141702.1"/>
    </source>
</evidence>
<protein>
    <recommendedName>
        <fullName evidence="7">Peptidase M20 dimerisation domain-containing protein</fullName>
    </recommendedName>
</protein>
<dbReference type="Pfam" id="PF07687">
    <property type="entry name" value="M20_dimer"/>
    <property type="match status" value="1"/>
</dbReference>
<sequence length="427" mass="45664">MRVSAIFSALCALVPSLAFAAQVPLSSQQHGKPSALTGNDHILPIETLHELLTLHRELVKIESISGNEYRVGWWLVSYLKENGFNVEVQYVGEAEQGENEHMIGGQAQKRFNVFAWPGEKKFTKVLVSSHIDTVPPYIPYSFDTKKDEIWGRGTVDAKGSVAAQVIAVKSLLANSSSSVSADDVSLLFVVGEETGGEGMRSFSNSSLNPGNYSAVVFGEPTESKLVAGHKGMLAFDINVKGKAAHSGYPWLGLSANNVLVEALGIVMALEAGRVNGAELRWSEKYGNTTLNIGKISGGVARNVVAKEANAGITGRLAAGTPDEAKDALLKALSPVITAAEKAGGEVTIEFGDETYGPVDMSCDVEGFECITVNYGTDIPRLKGDHKRYLYGPGSILVAHSDNEAIKVHDLERAVVDYTKLISVAVEN</sequence>
<dbReference type="AlphaFoldDB" id="A0A6A6BBT8"/>
<evidence type="ECO:0000259" key="7">
    <source>
        <dbReference type="Pfam" id="PF07687"/>
    </source>
</evidence>
<dbReference type="InterPro" id="IPR036264">
    <property type="entry name" value="Bact_exopeptidase_dim_dom"/>
</dbReference>
<dbReference type="Gene3D" id="3.30.70.360">
    <property type="match status" value="1"/>
</dbReference>
<keyword evidence="5" id="KW-0862">Zinc</keyword>
<evidence type="ECO:0000256" key="5">
    <source>
        <dbReference type="ARBA" id="ARBA00022833"/>
    </source>
</evidence>
<dbReference type="Pfam" id="PF01546">
    <property type="entry name" value="Peptidase_M20"/>
    <property type="match status" value="1"/>
</dbReference>
<feature type="chain" id="PRO_5025599604" description="Peptidase M20 dimerisation domain-containing protein" evidence="6">
    <location>
        <begin position="21"/>
        <end position="427"/>
    </location>
</feature>
<dbReference type="SUPFAM" id="SSF53187">
    <property type="entry name" value="Zn-dependent exopeptidases"/>
    <property type="match status" value="1"/>
</dbReference>
<dbReference type="CDD" id="cd05652">
    <property type="entry name" value="M20_ArgE_DapE-like_fungal"/>
    <property type="match status" value="1"/>
</dbReference>
<dbReference type="InterPro" id="IPR001261">
    <property type="entry name" value="ArgE/DapE_CS"/>
</dbReference>
<dbReference type="GO" id="GO:0046872">
    <property type="term" value="F:metal ion binding"/>
    <property type="evidence" value="ECO:0007669"/>
    <property type="project" value="UniProtKB-KW"/>
</dbReference>
<accession>A0A6A6BBT8</accession>
<dbReference type="Proteomes" id="UP000799438">
    <property type="component" value="Unassembled WGS sequence"/>
</dbReference>
<evidence type="ECO:0000256" key="3">
    <source>
        <dbReference type="ARBA" id="ARBA00022723"/>
    </source>
</evidence>
<keyword evidence="9" id="KW-1185">Reference proteome</keyword>
<dbReference type="PANTHER" id="PTHR43808">
    <property type="entry name" value="ACETYLORNITHINE DEACETYLASE"/>
    <property type="match status" value="1"/>
</dbReference>
<dbReference type="InterPro" id="IPR002933">
    <property type="entry name" value="Peptidase_M20"/>
</dbReference>
<evidence type="ECO:0000256" key="1">
    <source>
        <dbReference type="ARBA" id="ARBA00001947"/>
    </source>
</evidence>
<evidence type="ECO:0000313" key="9">
    <source>
        <dbReference type="Proteomes" id="UP000799438"/>
    </source>
</evidence>